<dbReference type="InterPro" id="IPR006612">
    <property type="entry name" value="THAP_Znf"/>
</dbReference>
<keyword evidence="4" id="KW-0238">DNA-binding</keyword>
<evidence type="ECO:0000256" key="3">
    <source>
        <dbReference type="ARBA" id="ARBA00022833"/>
    </source>
</evidence>
<feature type="domain" description="THAP-type" evidence="5">
    <location>
        <begin position="9"/>
        <end position="39"/>
    </location>
</feature>
<dbReference type="Proteomes" id="UP000078492">
    <property type="component" value="Unassembled WGS sequence"/>
</dbReference>
<keyword evidence="3" id="KW-0862">Zinc</keyword>
<protein>
    <recommendedName>
        <fullName evidence="5">THAP-type domain-containing protein</fullName>
    </recommendedName>
</protein>
<proteinExistence type="predicted"/>
<dbReference type="GO" id="GO:0003677">
    <property type="term" value="F:DNA binding"/>
    <property type="evidence" value="ECO:0007669"/>
    <property type="project" value="UniProtKB-KW"/>
</dbReference>
<sequence length="61" mass="7462">MSKPYLLYKCYRVCSNHFENTMFTNYLRNKLCHNAIPTLKMTNIRNDENIQVSMSFYRYLQ</sequence>
<dbReference type="EMBL" id="KQ978686">
    <property type="protein sequence ID" value="KYN29292.1"/>
    <property type="molecule type" value="Genomic_DNA"/>
</dbReference>
<dbReference type="SUPFAM" id="SSF57716">
    <property type="entry name" value="Glucocorticoid receptor-like (DNA-binding domain)"/>
    <property type="match status" value="1"/>
</dbReference>
<name>A0A151JQ16_9HYME</name>
<evidence type="ECO:0000256" key="1">
    <source>
        <dbReference type="ARBA" id="ARBA00022723"/>
    </source>
</evidence>
<accession>A0A151JQ16</accession>
<dbReference type="GO" id="GO:0008270">
    <property type="term" value="F:zinc ion binding"/>
    <property type="evidence" value="ECO:0007669"/>
    <property type="project" value="UniProtKB-KW"/>
</dbReference>
<gene>
    <name evidence="6" type="ORF">ALC57_01270</name>
</gene>
<evidence type="ECO:0000256" key="4">
    <source>
        <dbReference type="ARBA" id="ARBA00023125"/>
    </source>
</evidence>
<keyword evidence="2" id="KW-0863">Zinc-finger</keyword>
<dbReference type="Pfam" id="PF05485">
    <property type="entry name" value="THAP"/>
    <property type="match status" value="1"/>
</dbReference>
<evidence type="ECO:0000259" key="5">
    <source>
        <dbReference type="Pfam" id="PF05485"/>
    </source>
</evidence>
<reference evidence="6 7" key="1">
    <citation type="submission" date="2015-09" db="EMBL/GenBank/DDBJ databases">
        <title>Trachymyrmex cornetzi WGS genome.</title>
        <authorList>
            <person name="Nygaard S."/>
            <person name="Hu H."/>
            <person name="Boomsma J."/>
            <person name="Zhang G."/>
        </authorList>
    </citation>
    <scope>NUCLEOTIDE SEQUENCE [LARGE SCALE GENOMIC DNA]</scope>
    <source>
        <strain evidence="6">Tcor2-1</strain>
        <tissue evidence="6">Whole body</tissue>
    </source>
</reference>
<keyword evidence="1" id="KW-0479">Metal-binding</keyword>
<dbReference type="AlphaFoldDB" id="A0A151JQ16"/>
<organism evidence="6 7">
    <name type="scientific">Trachymyrmex cornetzi</name>
    <dbReference type="NCBI Taxonomy" id="471704"/>
    <lineage>
        <taxon>Eukaryota</taxon>
        <taxon>Metazoa</taxon>
        <taxon>Ecdysozoa</taxon>
        <taxon>Arthropoda</taxon>
        <taxon>Hexapoda</taxon>
        <taxon>Insecta</taxon>
        <taxon>Pterygota</taxon>
        <taxon>Neoptera</taxon>
        <taxon>Endopterygota</taxon>
        <taxon>Hymenoptera</taxon>
        <taxon>Apocrita</taxon>
        <taxon>Aculeata</taxon>
        <taxon>Formicoidea</taxon>
        <taxon>Formicidae</taxon>
        <taxon>Myrmicinae</taxon>
        <taxon>Trachymyrmex</taxon>
    </lineage>
</organism>
<evidence type="ECO:0000256" key="2">
    <source>
        <dbReference type="ARBA" id="ARBA00022771"/>
    </source>
</evidence>
<evidence type="ECO:0000313" key="6">
    <source>
        <dbReference type="EMBL" id="KYN29292.1"/>
    </source>
</evidence>
<evidence type="ECO:0000313" key="7">
    <source>
        <dbReference type="Proteomes" id="UP000078492"/>
    </source>
</evidence>
<keyword evidence="7" id="KW-1185">Reference proteome</keyword>